<sequence>MTEPLSTNPEQEQTLFNFSSVFAELPKSKVKIGDFMISPQLKRRLLTDTDGIVKKRETRRFDIQSDQLRMSLELFVPEKNEEDKEPEILAFRFQTDEGTTFNVASWDKSPDGVYRKLPVDYLIDYENTDPDKVRSFITKIEKELRSSLEDIRVLDKKPKRLRPVLISAGAGVLSLALVACDSVNTLQQNDVITSNQRTSIQEDLTILPTPPFSYGTEEKKPPPVETDPEMAQRDQGVAKLKPIQESLKKELSQVDNQILKDAFKSDGTIVLSKVYEFYLKNFMNVDDLNNYKAVLLEWVGGYLSGSDDLDKSFPDEQEVSAIQRLSQCLNLTEKIQSENWSPEQSQLAQNWKHSANAILDYLLSDPEWNTDLELFEKYYEWLESGEKAAADGNWAHFDRPEAIHISKDELDNIEQPEARSLIEKGIPYDILFLDGEAEEQYKKFLSLLSIVGKNPNWIIDTDTGSWNTEYFSPWMEDLPVTFAKGWMPLDRVKSIDDGTLRLHIELPRNRIEQTNLALGFLHDFWQNPSRDEEQRLLRAEPYATQLLSSAEEMLENGRITKNAYQALKYLSDTIKDVDHIDPKNFTDTELKMLRHAQYSGAIMSTQIENYFKIKGATIDIWDIMYGWREHRAIVMEGFLAEQMNKFGSHDTSEESKEKTPDQLFSFLEENGLPITPAETAIRIVEVSKKMGLTRRQLDMLLLVAQLDGHMTENTIAENRVFQVYLSNDGSYSINNIAKSSLDPNAPVDNLAHDPYDNFEFEQFPIFSNLFAGNSIKEGDRSFIVFYFDRAKTVPVLSLWFDTNTNPGLPTDESSPVNLQTDYAVWRSYFEGWGSRDPGPLSLSMRWGKQFYWDASGNPTGDGYRIGTQVRAAIKLLSFRPGVDDNRTLSETLAPYNISYYTPEMIGEMLKPGYSGNRLQQWSLATNGFGFPALK</sequence>
<evidence type="ECO:0000313" key="2">
    <source>
        <dbReference type="Proteomes" id="UP000178851"/>
    </source>
</evidence>
<organism evidence="1 2">
    <name type="scientific">Candidatus Woesebacteria bacterium RIFCSPHIGHO2_01_FULL_39_28</name>
    <dbReference type="NCBI Taxonomy" id="1802496"/>
    <lineage>
        <taxon>Bacteria</taxon>
        <taxon>Candidatus Woeseibacteriota</taxon>
    </lineage>
</organism>
<comment type="caution">
    <text evidence="1">The sequence shown here is derived from an EMBL/GenBank/DDBJ whole genome shotgun (WGS) entry which is preliminary data.</text>
</comment>
<proteinExistence type="predicted"/>
<protein>
    <submittedName>
        <fullName evidence="1">Uncharacterized protein</fullName>
    </submittedName>
</protein>
<dbReference type="Proteomes" id="UP000178851">
    <property type="component" value="Unassembled WGS sequence"/>
</dbReference>
<accession>A0A1F7YK92</accession>
<reference evidence="1 2" key="1">
    <citation type="journal article" date="2016" name="Nat. Commun.">
        <title>Thousands of microbial genomes shed light on interconnected biogeochemical processes in an aquifer system.</title>
        <authorList>
            <person name="Anantharaman K."/>
            <person name="Brown C.T."/>
            <person name="Hug L.A."/>
            <person name="Sharon I."/>
            <person name="Castelle C.J."/>
            <person name="Probst A.J."/>
            <person name="Thomas B.C."/>
            <person name="Singh A."/>
            <person name="Wilkins M.J."/>
            <person name="Karaoz U."/>
            <person name="Brodie E.L."/>
            <person name="Williams K.H."/>
            <person name="Hubbard S.S."/>
            <person name="Banfield J.F."/>
        </authorList>
    </citation>
    <scope>NUCLEOTIDE SEQUENCE [LARGE SCALE GENOMIC DNA]</scope>
</reference>
<dbReference type="AlphaFoldDB" id="A0A1F7YK92"/>
<gene>
    <name evidence="1" type="ORF">A2627_02465</name>
</gene>
<dbReference type="EMBL" id="MGGI01000009">
    <property type="protein sequence ID" value="OGM27008.1"/>
    <property type="molecule type" value="Genomic_DNA"/>
</dbReference>
<name>A0A1F7YK92_9BACT</name>
<evidence type="ECO:0000313" key="1">
    <source>
        <dbReference type="EMBL" id="OGM27008.1"/>
    </source>
</evidence>